<dbReference type="AlphaFoldDB" id="A0A4R6BWY2"/>
<dbReference type="SUPFAM" id="SSF55729">
    <property type="entry name" value="Acyl-CoA N-acyltransferases (Nat)"/>
    <property type="match status" value="1"/>
</dbReference>
<dbReference type="Pfam" id="PF00583">
    <property type="entry name" value="Acetyltransf_1"/>
    <property type="match status" value="1"/>
</dbReference>
<proteinExistence type="predicted"/>
<name>A0A4R6BWY2_9STAP</name>
<dbReference type="PROSITE" id="PS51186">
    <property type="entry name" value="GNAT"/>
    <property type="match status" value="1"/>
</dbReference>
<feature type="domain" description="N-acetyltransferase" evidence="2">
    <location>
        <begin position="5"/>
        <end position="173"/>
    </location>
</feature>
<evidence type="ECO:0000259" key="2">
    <source>
        <dbReference type="PROSITE" id="PS51186"/>
    </source>
</evidence>
<dbReference type="GO" id="GO:0008080">
    <property type="term" value="F:N-acetyltransferase activity"/>
    <property type="evidence" value="ECO:0007669"/>
    <property type="project" value="InterPro"/>
</dbReference>
<dbReference type="CDD" id="cd04301">
    <property type="entry name" value="NAT_SF"/>
    <property type="match status" value="1"/>
</dbReference>
<evidence type="ECO:0000256" key="1">
    <source>
        <dbReference type="ARBA" id="ARBA00022679"/>
    </source>
</evidence>
<reference evidence="3 4" key="1">
    <citation type="submission" date="2019-01" db="EMBL/GenBank/DDBJ databases">
        <title>Draft genome sequences of the type strains of six Macrococcus species.</title>
        <authorList>
            <person name="Mazhar S."/>
            <person name="Altermann E."/>
            <person name="Hill C."/>
            <person name="Mcauliffe O."/>
        </authorList>
    </citation>
    <scope>NUCLEOTIDE SEQUENCE [LARGE SCALE GENOMIC DNA]</scope>
    <source>
        <strain evidence="3 4">ATCC 51825</strain>
    </source>
</reference>
<dbReference type="Gene3D" id="3.40.630.30">
    <property type="match status" value="1"/>
</dbReference>
<dbReference type="InterPro" id="IPR000182">
    <property type="entry name" value="GNAT_dom"/>
</dbReference>
<dbReference type="PANTHER" id="PTHR13947">
    <property type="entry name" value="GNAT FAMILY N-ACETYLTRANSFERASE"/>
    <property type="match status" value="1"/>
</dbReference>
<organism evidence="3 4">
    <name type="scientific">Macrococcus bovicus</name>
    <dbReference type="NCBI Taxonomy" id="69968"/>
    <lineage>
        <taxon>Bacteria</taxon>
        <taxon>Bacillati</taxon>
        <taxon>Bacillota</taxon>
        <taxon>Bacilli</taxon>
        <taxon>Bacillales</taxon>
        <taxon>Staphylococcaceae</taxon>
        <taxon>Macrococcus</taxon>
    </lineage>
</organism>
<keyword evidence="1 3" id="KW-0808">Transferase</keyword>
<sequence>MLLEILIRQLDSQEASTLQAISIETFKETFEADNSEEQMADYLSTAYALDKLTAELNNSHSYFYFAETKDGIAGYLKLNQLDAQSEKMGSDALEIERIYVRSSCHRQGIGQALMKKAYDVAVDKDKSKIWLGVWEHNHKARAFYEAEGFVKTGEHLFMMGDDAQTDYIYEKPL</sequence>
<dbReference type="PANTHER" id="PTHR13947:SF37">
    <property type="entry name" value="LD18367P"/>
    <property type="match status" value="1"/>
</dbReference>
<protein>
    <submittedName>
        <fullName evidence="3">GNAT family N-acetyltransferase</fullName>
    </submittedName>
</protein>
<dbReference type="OrthoDB" id="7205533at2"/>
<comment type="caution">
    <text evidence="3">The sequence shown here is derived from an EMBL/GenBank/DDBJ whole genome shotgun (WGS) entry which is preliminary data.</text>
</comment>
<evidence type="ECO:0000313" key="4">
    <source>
        <dbReference type="Proteomes" id="UP000294843"/>
    </source>
</evidence>
<dbReference type="InterPro" id="IPR050769">
    <property type="entry name" value="NAT_camello-type"/>
</dbReference>
<dbReference type="InterPro" id="IPR016181">
    <property type="entry name" value="Acyl_CoA_acyltransferase"/>
</dbReference>
<keyword evidence="4" id="KW-1185">Reference proteome</keyword>
<gene>
    <name evidence="3" type="ORF">ERX55_09840</name>
</gene>
<dbReference type="EMBL" id="SCWF01000013">
    <property type="protein sequence ID" value="TDM12981.1"/>
    <property type="molecule type" value="Genomic_DNA"/>
</dbReference>
<accession>A0A4R6BWY2</accession>
<evidence type="ECO:0000313" key="3">
    <source>
        <dbReference type="EMBL" id="TDM12981.1"/>
    </source>
</evidence>
<dbReference type="Proteomes" id="UP000294843">
    <property type="component" value="Unassembled WGS sequence"/>
</dbReference>